<keyword evidence="3" id="KW-1185">Reference proteome</keyword>
<dbReference type="AlphaFoldDB" id="A0A1R0GNW9"/>
<gene>
    <name evidence="2" type="ORF">AYI68_g7364</name>
</gene>
<dbReference type="Proteomes" id="UP000187455">
    <property type="component" value="Unassembled WGS sequence"/>
</dbReference>
<dbReference type="EMBL" id="LSSL01006016">
    <property type="protein sequence ID" value="OLY78584.1"/>
    <property type="molecule type" value="Genomic_DNA"/>
</dbReference>
<protein>
    <submittedName>
        <fullName evidence="2">Uncharacterized protein</fullName>
    </submittedName>
</protein>
<reference evidence="2 3" key="1">
    <citation type="journal article" date="2016" name="Mol. Biol. Evol.">
        <title>Genome-Wide Survey of Gut Fungi (Harpellales) Reveals the First Horizontally Transferred Ubiquitin Gene from a Mosquito Host.</title>
        <authorList>
            <person name="Wang Y."/>
            <person name="White M.M."/>
            <person name="Kvist S."/>
            <person name="Moncalvo J.M."/>
        </authorList>
    </citation>
    <scope>NUCLEOTIDE SEQUENCE [LARGE SCALE GENOMIC DNA]</scope>
    <source>
        <strain evidence="2 3">ALG-7-W6</strain>
    </source>
</reference>
<name>A0A1R0GNW9_9FUNG</name>
<comment type="caution">
    <text evidence="2">The sequence shown here is derived from an EMBL/GenBank/DDBJ whole genome shotgun (WGS) entry which is preliminary data.</text>
</comment>
<sequence>MDSSSASDLLSSVLAPILVNDQDGLAGPKSISISVENFGTSVPVEGIVCEVLVGFGVNVSQDTSKKGGGSEHSQEMIELMFEEEREGHRALRVLNSSQVAAQKWAQEFPEFSKKKPKKSNKTWGGANGKQDKFPFKGHSGGSKGKCWDSNRMVSRTITLPDHITGSEEIYTYLQAYINDQHKFVQNRAIFQATIVPSTRSVNKQISLPTSLQEKETELAKGSQAGKSVDLRAELHLISGVRFNCKLFTFEELKLKISAAYSFKGFRASGSIKISIATIKGLAVLPEDKLLRELEALGFHIDQIFKAGYIGDVLKLIIDKRYKKSLEFNLKLFPDVFVSFD</sequence>
<evidence type="ECO:0000313" key="2">
    <source>
        <dbReference type="EMBL" id="OLY78584.1"/>
    </source>
</evidence>
<organism evidence="2 3">
    <name type="scientific">Smittium mucronatum</name>
    <dbReference type="NCBI Taxonomy" id="133383"/>
    <lineage>
        <taxon>Eukaryota</taxon>
        <taxon>Fungi</taxon>
        <taxon>Fungi incertae sedis</taxon>
        <taxon>Zoopagomycota</taxon>
        <taxon>Kickxellomycotina</taxon>
        <taxon>Harpellomycetes</taxon>
        <taxon>Harpellales</taxon>
        <taxon>Legeriomycetaceae</taxon>
        <taxon>Smittium</taxon>
    </lineage>
</organism>
<evidence type="ECO:0000313" key="3">
    <source>
        <dbReference type="Proteomes" id="UP000187455"/>
    </source>
</evidence>
<feature type="region of interest" description="Disordered" evidence="1">
    <location>
        <begin position="114"/>
        <end position="146"/>
    </location>
</feature>
<accession>A0A1R0GNW9</accession>
<proteinExistence type="predicted"/>
<evidence type="ECO:0000256" key="1">
    <source>
        <dbReference type="SAM" id="MobiDB-lite"/>
    </source>
</evidence>